<sequence>MVVKIRSEKVGNMLNQWYATIKLQQVHKATQMKKEIQKAIDNMEKNQDVLLYFNMIDSRYKLLIEKYNESGSILKSLKYRAEEKKTDDMLQYYFYFFSGLYQFYIKNFTKAINFYRIAENWINKIPDEAERAEFNYQIAIAYYEIHQNFFSLTHAEKALESFLALGNYENRAATTQMIIAANRLDLHQYELTESVYKKAIKMAADTRQNYVEGLGHHNLGLAYERQEKLDLARESFEIALDIFENLHSKIAIIRTSYMLARVLFKKGLFEEGTHWYQKALNLAKEINEKTYEAKLLVIHSIYKELDKTLLDKGLNMLRDKKLWSDVADLAIIAARHFKKKEYHELAAKYFDEGVVARDKIQTWTEELVS</sequence>
<dbReference type="eggNOG" id="COG0457">
    <property type="taxonomic scope" value="Bacteria"/>
</dbReference>
<dbReference type="AlphaFoldDB" id="Q65GG8"/>
<dbReference type="KEGG" id="bld:BLi02978"/>
<dbReference type="Proteomes" id="UP000000606">
    <property type="component" value="Chromosome"/>
</dbReference>
<accession>Q62RX5</accession>
<organism evidence="1 2">
    <name type="scientific">Bacillus licheniformis (strain ATCC 14580 / DSM 13 / JCM 2505 / CCUG 7422 / NBRC 12200 / NCIMB 9375 / NCTC 10341 / NRRL NRS-1264 / Gibson 46)</name>
    <dbReference type="NCBI Taxonomy" id="279010"/>
    <lineage>
        <taxon>Bacteria</taxon>
        <taxon>Bacillati</taxon>
        <taxon>Bacillota</taxon>
        <taxon>Bacilli</taxon>
        <taxon>Bacillales</taxon>
        <taxon>Bacillaceae</taxon>
        <taxon>Bacillus</taxon>
    </lineage>
</organism>
<dbReference type="STRING" id="279010.BL00754"/>
<protein>
    <submittedName>
        <fullName evidence="1">Uncharacterized protein</fullName>
    </submittedName>
</protein>
<evidence type="ECO:0000313" key="2">
    <source>
        <dbReference type="Proteomes" id="UP000000606"/>
    </source>
</evidence>
<dbReference type="SMART" id="SM00028">
    <property type="entry name" value="TPR"/>
    <property type="match status" value="3"/>
</dbReference>
<proteinExistence type="predicted"/>
<keyword evidence="2" id="KW-1185">Reference proteome</keyword>
<dbReference type="PANTHER" id="PTHR47050">
    <property type="entry name" value="TETRATRICOPEPTIDE REPEAT PROTEIN 24"/>
    <property type="match status" value="1"/>
</dbReference>
<dbReference type="InterPro" id="IPR011990">
    <property type="entry name" value="TPR-like_helical_dom_sf"/>
</dbReference>
<dbReference type="Pfam" id="PF18801">
    <property type="entry name" value="RapH_N"/>
    <property type="match status" value="1"/>
</dbReference>
<dbReference type="SUPFAM" id="SSF48452">
    <property type="entry name" value="TPR-like"/>
    <property type="match status" value="1"/>
</dbReference>
<dbReference type="InterPro" id="IPR019734">
    <property type="entry name" value="TPR_rpt"/>
</dbReference>
<dbReference type="Pfam" id="PF13424">
    <property type="entry name" value="TPR_12"/>
    <property type="match status" value="1"/>
</dbReference>
<evidence type="ECO:0000313" key="1">
    <source>
        <dbReference type="EMBL" id="AAU24485.2"/>
    </source>
</evidence>
<dbReference type="PANTHER" id="PTHR47050:SF1">
    <property type="entry name" value="TETRATRICOPEPTIDE REPEAT PROTEIN 24-LIKE"/>
    <property type="match status" value="1"/>
</dbReference>
<gene>
    <name evidence="1" type="ordered locus">BL00754</name>
</gene>
<dbReference type="HOGENOM" id="CLU_060258_1_0_9"/>
<dbReference type="EMBL" id="CP000002">
    <property type="protein sequence ID" value="AAU24485.2"/>
    <property type="molecule type" value="Genomic_DNA"/>
</dbReference>
<dbReference type="KEGG" id="bli:BL00754"/>
<reference evidence="1 2" key="1">
    <citation type="journal article" date="2004" name="Genome Biol.">
        <title>Complete genome sequence of the industrial bacterium Bacillus licheniformis and comparisons with closely related Bacillus species.</title>
        <authorList>
            <person name="Rey M.W."/>
            <person name="Ramaiya P."/>
            <person name="Nelson B.A."/>
            <person name="Brody-Karpin S.D."/>
            <person name="Zaretsky E.J."/>
            <person name="Tang M."/>
            <person name="Lopez de Leon A."/>
            <person name="Xiang H."/>
            <person name="Gusti V."/>
            <person name="Clausen I.G."/>
            <person name="Olsen P.B."/>
            <person name="Rasmussen M.D."/>
            <person name="Andersen J.T."/>
            <person name="Jorgensen P.L."/>
            <person name="Larsen T.S."/>
            <person name="Sorokin A."/>
            <person name="Bolotin A."/>
            <person name="Lapidus A."/>
            <person name="Galleron N."/>
            <person name="Ehrlich S.D."/>
            <person name="Berka R.M."/>
        </authorList>
    </citation>
    <scope>NUCLEOTIDE SEQUENCE [LARGE SCALE GENOMIC DNA]</scope>
    <source>
        <strain evidence="2">ATCC 14580 / DSM 13 / JCM 2505 / CCUG 7422 / NBRC 12200 / NCIMB 9375 / NCTC 10341 / NRRL NRS-1264 / Gibson 46</strain>
    </source>
</reference>
<dbReference type="InterPro" id="IPR024812">
    <property type="entry name" value="TPR_24"/>
</dbReference>
<dbReference type="Gene3D" id="1.25.40.10">
    <property type="entry name" value="Tetratricopeptide repeat domain"/>
    <property type="match status" value="1"/>
</dbReference>
<name>Q65GG8_BACLD</name>
<accession>Q65GG8</accession>